<feature type="signal peptide" evidence="1">
    <location>
        <begin position="1"/>
        <end position="20"/>
    </location>
</feature>
<evidence type="ECO:0000313" key="2">
    <source>
        <dbReference type="EMBL" id="PSR55490.1"/>
    </source>
</evidence>
<keyword evidence="3" id="KW-1185">Reference proteome</keyword>
<evidence type="ECO:0008006" key="4">
    <source>
        <dbReference type="Google" id="ProtNLM"/>
    </source>
</evidence>
<dbReference type="InterPro" id="IPR025737">
    <property type="entry name" value="FApF"/>
</dbReference>
<evidence type="ECO:0000313" key="3">
    <source>
        <dbReference type="Proteomes" id="UP000240357"/>
    </source>
</evidence>
<dbReference type="Proteomes" id="UP000240357">
    <property type="component" value="Unassembled WGS sequence"/>
</dbReference>
<dbReference type="EMBL" id="PYFT01000001">
    <property type="protein sequence ID" value="PSR55490.1"/>
    <property type="molecule type" value="Genomic_DNA"/>
</dbReference>
<sequence length="268" mass="30000">MKHTLLVTFLSVVLPCICFAQTTEEAPELESDRPTFTQGATVVPSKTIQIETGLEYRKDQTEEQQEKDFIYPTTLIRMGILKKVELRVNVDFEKQKHHYAASSSLPGPQTKLQGFDNVRVGTKIELVKGEGALPTIGILGNVTLPVGNKDLRPPHTAPEGRLLFKNELSEKLNLQYNFGYHKHKEEEEYRGEMIYTVNANFKVADTFQAFAEYEATKAVHQSVDSSINGGFMFKILPNLQVDVFGGTSVSEAAPDFYTGAGVTWRIPR</sequence>
<name>A0A2T2YJ17_9BACT</name>
<keyword evidence="1" id="KW-0732">Signal</keyword>
<feature type="chain" id="PRO_5015631768" description="Transporter" evidence="1">
    <location>
        <begin position="21"/>
        <end position="268"/>
    </location>
</feature>
<dbReference type="AlphaFoldDB" id="A0A2T2YJ17"/>
<dbReference type="RefSeq" id="WP_106931669.1">
    <property type="nucleotide sequence ID" value="NZ_PYFT01000001.1"/>
</dbReference>
<proteinExistence type="predicted"/>
<reference evidence="2 3" key="1">
    <citation type="submission" date="2018-03" db="EMBL/GenBank/DDBJ databases">
        <title>Adhaeribacter sp. HMF7605 Genome sequencing and assembly.</title>
        <authorList>
            <person name="Kang H."/>
            <person name="Kang J."/>
            <person name="Cha I."/>
            <person name="Kim H."/>
            <person name="Joh K."/>
        </authorList>
    </citation>
    <scope>NUCLEOTIDE SEQUENCE [LARGE SCALE GENOMIC DNA]</scope>
    <source>
        <strain evidence="2 3">HMF7605</strain>
    </source>
</reference>
<gene>
    <name evidence="2" type="ORF">AHMF7605_19250</name>
</gene>
<dbReference type="OrthoDB" id="1014491at2"/>
<protein>
    <recommendedName>
        <fullName evidence="4">Transporter</fullName>
    </recommendedName>
</protein>
<evidence type="ECO:0000256" key="1">
    <source>
        <dbReference type="SAM" id="SignalP"/>
    </source>
</evidence>
<accession>A0A2T2YJ17</accession>
<organism evidence="2 3">
    <name type="scientific">Adhaeribacter arboris</name>
    <dbReference type="NCBI Taxonomy" id="2072846"/>
    <lineage>
        <taxon>Bacteria</taxon>
        <taxon>Pseudomonadati</taxon>
        <taxon>Bacteroidota</taxon>
        <taxon>Cytophagia</taxon>
        <taxon>Cytophagales</taxon>
        <taxon>Hymenobacteraceae</taxon>
        <taxon>Adhaeribacter</taxon>
    </lineage>
</organism>
<comment type="caution">
    <text evidence="2">The sequence shown here is derived from an EMBL/GenBank/DDBJ whole genome shotgun (WGS) entry which is preliminary data.</text>
</comment>
<dbReference type="Pfam" id="PF13557">
    <property type="entry name" value="Phenol_MetA_deg"/>
    <property type="match status" value="1"/>
</dbReference>